<feature type="domain" description="N-acetyltransferase" evidence="3">
    <location>
        <begin position="11"/>
        <end position="157"/>
    </location>
</feature>
<dbReference type="PANTHER" id="PTHR43877:SF2">
    <property type="entry name" value="AMINOALKYLPHOSPHONATE N-ACETYLTRANSFERASE-RELATED"/>
    <property type="match status" value="1"/>
</dbReference>
<name>A0ABS1BD51_9MICO</name>
<dbReference type="PROSITE" id="PS51186">
    <property type="entry name" value="GNAT"/>
    <property type="match status" value="1"/>
</dbReference>
<sequence length="157" mass="17043">MDTIDAAGETFTVRRARAEDVPALVALLADDMIGSGREQEDLAPYLAAFAEIDADPRQFLAVVEDATGGVCGTLQLTLVPCLSRRGSTRLLIESVRLAGATRGRGLGTALFAWAHEYGRHHGAALAELTTNKSRVDAHRFYDRLGYRASHEGYKLEL</sequence>
<keyword evidence="5" id="KW-1185">Reference proteome</keyword>
<dbReference type="Pfam" id="PF00583">
    <property type="entry name" value="Acetyltransf_1"/>
    <property type="match status" value="1"/>
</dbReference>
<dbReference type="EMBL" id="JAEDAJ010000010">
    <property type="protein sequence ID" value="MBK0332571.1"/>
    <property type="molecule type" value="Genomic_DNA"/>
</dbReference>
<accession>A0ABS1BD51</accession>
<evidence type="ECO:0000313" key="5">
    <source>
        <dbReference type="Proteomes" id="UP000612352"/>
    </source>
</evidence>
<reference evidence="4 5" key="1">
    <citation type="submission" date="2020-12" db="EMBL/GenBank/DDBJ databases">
        <title>Brachybacterium sp. MASK1Z-5, whole genome shotgun sequence.</title>
        <authorList>
            <person name="Tuo L."/>
        </authorList>
    </citation>
    <scope>NUCLEOTIDE SEQUENCE [LARGE SCALE GENOMIC DNA]</scope>
    <source>
        <strain evidence="4 5">MASK1Z-5</strain>
    </source>
</reference>
<proteinExistence type="predicted"/>
<dbReference type="InterPro" id="IPR016181">
    <property type="entry name" value="Acyl_CoA_acyltransferase"/>
</dbReference>
<gene>
    <name evidence="4" type="ORF">I8D64_14315</name>
</gene>
<dbReference type="Proteomes" id="UP000612352">
    <property type="component" value="Unassembled WGS sequence"/>
</dbReference>
<evidence type="ECO:0000256" key="2">
    <source>
        <dbReference type="ARBA" id="ARBA00023315"/>
    </source>
</evidence>
<dbReference type="InterPro" id="IPR000182">
    <property type="entry name" value="GNAT_dom"/>
</dbReference>
<dbReference type="InterPro" id="IPR050832">
    <property type="entry name" value="Bact_Acetyltransf"/>
</dbReference>
<evidence type="ECO:0000256" key="1">
    <source>
        <dbReference type="ARBA" id="ARBA00022679"/>
    </source>
</evidence>
<keyword evidence="1" id="KW-0808">Transferase</keyword>
<protein>
    <submittedName>
        <fullName evidence="4">GNAT family N-acetyltransferase</fullName>
    </submittedName>
</protein>
<comment type="caution">
    <text evidence="4">The sequence shown here is derived from an EMBL/GenBank/DDBJ whole genome shotgun (WGS) entry which is preliminary data.</text>
</comment>
<evidence type="ECO:0000259" key="3">
    <source>
        <dbReference type="PROSITE" id="PS51186"/>
    </source>
</evidence>
<dbReference type="Gene3D" id="3.40.630.30">
    <property type="match status" value="1"/>
</dbReference>
<dbReference type="SUPFAM" id="SSF55729">
    <property type="entry name" value="Acyl-CoA N-acyltransferases (Nat)"/>
    <property type="match status" value="1"/>
</dbReference>
<dbReference type="PANTHER" id="PTHR43877">
    <property type="entry name" value="AMINOALKYLPHOSPHONATE N-ACETYLTRANSFERASE-RELATED-RELATED"/>
    <property type="match status" value="1"/>
</dbReference>
<keyword evidence="2" id="KW-0012">Acyltransferase</keyword>
<organism evidence="4 5">
    <name type="scientific">Brachybacterium halotolerans</name>
    <dbReference type="NCBI Taxonomy" id="2795215"/>
    <lineage>
        <taxon>Bacteria</taxon>
        <taxon>Bacillati</taxon>
        <taxon>Actinomycetota</taxon>
        <taxon>Actinomycetes</taxon>
        <taxon>Micrococcales</taxon>
        <taxon>Dermabacteraceae</taxon>
        <taxon>Brachybacterium</taxon>
    </lineage>
</organism>
<dbReference type="RefSeq" id="WP_200503471.1">
    <property type="nucleotide sequence ID" value="NZ_JAEDAJ010000010.1"/>
</dbReference>
<evidence type="ECO:0000313" key="4">
    <source>
        <dbReference type="EMBL" id="MBK0332571.1"/>
    </source>
</evidence>